<protein>
    <recommendedName>
        <fullName evidence="3">Nucleotidyl transferase AbiEii/AbiGii toxin family protein</fullName>
    </recommendedName>
</protein>
<dbReference type="Proteomes" id="UP000252355">
    <property type="component" value="Unassembled WGS sequence"/>
</dbReference>
<proteinExistence type="predicted"/>
<dbReference type="Pfam" id="PF08843">
    <property type="entry name" value="AbiEii"/>
    <property type="match status" value="2"/>
</dbReference>
<accession>A0A367ZP26</accession>
<dbReference type="EMBL" id="QOQW01000012">
    <property type="protein sequence ID" value="RCK79509.1"/>
    <property type="molecule type" value="Genomic_DNA"/>
</dbReference>
<evidence type="ECO:0000313" key="1">
    <source>
        <dbReference type="EMBL" id="RCK79509.1"/>
    </source>
</evidence>
<evidence type="ECO:0000313" key="2">
    <source>
        <dbReference type="Proteomes" id="UP000252355"/>
    </source>
</evidence>
<reference evidence="1 2" key="1">
    <citation type="submission" date="2018-05" db="EMBL/GenBank/DDBJ databases">
        <title>A metagenomic window into the 2 km-deep terrestrial subsurface aquifer revealed taxonomically and functionally diverse microbial community comprising novel uncultured bacterial lineages.</title>
        <authorList>
            <person name="Kadnikov V.V."/>
            <person name="Mardanov A.V."/>
            <person name="Beletsky A.V."/>
            <person name="Banks D."/>
            <person name="Pimenov N.V."/>
            <person name="Frank Y.A."/>
            <person name="Karnachuk O.V."/>
            <person name="Ravin N.V."/>
        </authorList>
    </citation>
    <scope>NUCLEOTIDE SEQUENCE [LARGE SCALE GENOMIC DNA]</scope>
    <source>
        <strain evidence="1">BY5</strain>
    </source>
</reference>
<dbReference type="InterPro" id="IPR014942">
    <property type="entry name" value="AbiEii"/>
</dbReference>
<sequence length="212" mass="24152">MPARILTPALEVLWQQLAGIPAIRDRFVLAGGTALAMHFGHRQSIDLDFFTPDAFDPQQVFQFLPTADAVLVAQEEGTLHARVTGCKVSFFRYPYPWLTAPETRQGLRLAGVPDIAAMKVVAIAQRGTKKDFFDLFRILQDHPPAQIKDWVLRKFSDRNINCYHLLRSLFYFDDAELDPDPLSLDGTTWPVVKAWFQAREREFFQTLLSPSS</sequence>
<comment type="caution">
    <text evidence="1">The sequence shown here is derived from an EMBL/GenBank/DDBJ whole genome shotgun (WGS) entry which is preliminary data.</text>
</comment>
<evidence type="ECO:0008006" key="3">
    <source>
        <dbReference type="Google" id="ProtNLM"/>
    </source>
</evidence>
<gene>
    <name evidence="1" type="ORF">OZSIB_4263</name>
</gene>
<name>A0A367ZP26_9BACT</name>
<dbReference type="AlphaFoldDB" id="A0A367ZP26"/>
<organism evidence="1 2">
    <name type="scientific">Candidatus Ozemobacter sibiricus</name>
    <dbReference type="NCBI Taxonomy" id="2268124"/>
    <lineage>
        <taxon>Bacteria</taxon>
        <taxon>Candidatus Ozemobacteria</taxon>
        <taxon>Candidatus Ozemobacterales</taxon>
        <taxon>Candidatus Ozemobacteraceae</taxon>
        <taxon>Candidatus Ozemobacter</taxon>
    </lineage>
</organism>